<evidence type="ECO:0000256" key="2">
    <source>
        <dbReference type="SAM" id="Phobius"/>
    </source>
</evidence>
<sequence length="269" mass="27885">MPRPLIDPPQRRRTSRATKLAAGLFSVGAHVAVLAAVMLAQGEPRPPEPEPFAVDLVEPPPPPPPPPEPKPPAPEPKPESKPARPPSPAPPKPDPKPPKRTARPAVRPPEVEPLPATPADTTMMAAELGEAELAGATTVGTGSGNGSGDGASCDMVRRLQAALRRNPRVRTALASAHGEAAASGKAVLVWNGKWLQSPGQVGRGLAGVREAIIMEVGFAPAACRTDQMRGLVVVSLADGPGAPRLALGDASWRWSDLLFAPGTRPPSRG</sequence>
<dbReference type="EMBL" id="JAAKGT010000002">
    <property type="protein sequence ID" value="NGM48928.1"/>
    <property type="molecule type" value="Genomic_DNA"/>
</dbReference>
<protein>
    <recommendedName>
        <fullName evidence="4">Energy transducer TonB</fullName>
    </recommendedName>
</protein>
<feature type="compositionally biased region" description="Pro residues" evidence="1">
    <location>
        <begin position="83"/>
        <end position="92"/>
    </location>
</feature>
<evidence type="ECO:0000256" key="1">
    <source>
        <dbReference type="SAM" id="MobiDB-lite"/>
    </source>
</evidence>
<proteinExistence type="predicted"/>
<accession>A0A6G4QVF2</accession>
<organism evidence="3">
    <name type="scientific">Caulobacter sp. 602-2</name>
    <dbReference type="NCBI Taxonomy" id="2710887"/>
    <lineage>
        <taxon>Bacteria</taxon>
        <taxon>Pseudomonadati</taxon>
        <taxon>Pseudomonadota</taxon>
        <taxon>Alphaproteobacteria</taxon>
        <taxon>Caulobacterales</taxon>
        <taxon>Caulobacteraceae</taxon>
        <taxon>Caulobacter</taxon>
    </lineage>
</organism>
<feature type="compositionally biased region" description="Pro residues" evidence="1">
    <location>
        <begin position="58"/>
        <end position="75"/>
    </location>
</feature>
<evidence type="ECO:0000313" key="3">
    <source>
        <dbReference type="EMBL" id="NGM48928.1"/>
    </source>
</evidence>
<reference evidence="3" key="1">
    <citation type="submission" date="2020-02" db="EMBL/GenBank/DDBJ databases">
        <authorList>
            <person name="Gao J."/>
            <person name="Sun J."/>
        </authorList>
    </citation>
    <scope>NUCLEOTIDE SEQUENCE</scope>
    <source>
        <strain evidence="3">602-2</strain>
    </source>
</reference>
<dbReference type="PRINTS" id="PR01217">
    <property type="entry name" value="PRICHEXTENSN"/>
</dbReference>
<dbReference type="RefSeq" id="WP_165256667.1">
    <property type="nucleotide sequence ID" value="NZ_JAAKGT010000002.1"/>
</dbReference>
<feature type="region of interest" description="Disordered" evidence="1">
    <location>
        <begin position="42"/>
        <end position="117"/>
    </location>
</feature>
<feature type="transmembrane region" description="Helical" evidence="2">
    <location>
        <begin position="20"/>
        <end position="40"/>
    </location>
</feature>
<keyword evidence="2" id="KW-0812">Transmembrane</keyword>
<gene>
    <name evidence="3" type="ORF">G5B46_04850</name>
</gene>
<evidence type="ECO:0008006" key="4">
    <source>
        <dbReference type="Google" id="ProtNLM"/>
    </source>
</evidence>
<keyword evidence="2" id="KW-0472">Membrane</keyword>
<keyword evidence="2" id="KW-1133">Transmembrane helix</keyword>
<name>A0A6G4QVF2_9CAUL</name>
<comment type="caution">
    <text evidence="3">The sequence shown here is derived from an EMBL/GenBank/DDBJ whole genome shotgun (WGS) entry which is preliminary data.</text>
</comment>
<dbReference type="AlphaFoldDB" id="A0A6G4QVF2"/>